<evidence type="ECO:0000256" key="1">
    <source>
        <dbReference type="SAM" id="MobiDB-lite"/>
    </source>
</evidence>
<feature type="region of interest" description="Disordered" evidence="1">
    <location>
        <begin position="22"/>
        <end position="44"/>
    </location>
</feature>
<feature type="compositionally biased region" description="Basic and acidic residues" evidence="1">
    <location>
        <begin position="72"/>
        <end position="85"/>
    </location>
</feature>
<keyword evidence="3" id="KW-1185">Reference proteome</keyword>
<evidence type="ECO:0008006" key="4">
    <source>
        <dbReference type="Google" id="ProtNLM"/>
    </source>
</evidence>
<name>A0ABW0MTU4_9BURK</name>
<dbReference type="Proteomes" id="UP001596101">
    <property type="component" value="Unassembled WGS sequence"/>
</dbReference>
<proteinExistence type="predicted"/>
<dbReference type="EMBL" id="JBHSMR010000013">
    <property type="protein sequence ID" value="MFC5480001.1"/>
    <property type="molecule type" value="Genomic_DNA"/>
</dbReference>
<gene>
    <name evidence="2" type="ORF">ACFPQ5_17520</name>
</gene>
<sequence length="85" mass="8786">MSTSPYLRLAAALGTALALSACGGSHHHDGKDGQSGTDKPPVAANDSFFDYVMARVGTLIDNEEPASIDGVTETKPEDTEPKPVG</sequence>
<organism evidence="2 3">
    <name type="scientific">Massilia suwonensis</name>
    <dbReference type="NCBI Taxonomy" id="648895"/>
    <lineage>
        <taxon>Bacteria</taxon>
        <taxon>Pseudomonadati</taxon>
        <taxon>Pseudomonadota</taxon>
        <taxon>Betaproteobacteria</taxon>
        <taxon>Burkholderiales</taxon>
        <taxon>Oxalobacteraceae</taxon>
        <taxon>Telluria group</taxon>
        <taxon>Massilia</taxon>
    </lineage>
</organism>
<feature type="region of interest" description="Disordered" evidence="1">
    <location>
        <begin position="62"/>
        <end position="85"/>
    </location>
</feature>
<dbReference type="RefSeq" id="WP_379758528.1">
    <property type="nucleotide sequence ID" value="NZ_JBHSMR010000013.1"/>
</dbReference>
<protein>
    <recommendedName>
        <fullName evidence="4">Lipoprotein</fullName>
    </recommendedName>
</protein>
<comment type="caution">
    <text evidence="2">The sequence shown here is derived from an EMBL/GenBank/DDBJ whole genome shotgun (WGS) entry which is preliminary data.</text>
</comment>
<evidence type="ECO:0000313" key="3">
    <source>
        <dbReference type="Proteomes" id="UP001596101"/>
    </source>
</evidence>
<reference evidence="3" key="1">
    <citation type="journal article" date="2019" name="Int. J. Syst. Evol. Microbiol.">
        <title>The Global Catalogue of Microorganisms (GCM) 10K type strain sequencing project: providing services to taxonomists for standard genome sequencing and annotation.</title>
        <authorList>
            <consortium name="The Broad Institute Genomics Platform"/>
            <consortium name="The Broad Institute Genome Sequencing Center for Infectious Disease"/>
            <person name="Wu L."/>
            <person name="Ma J."/>
        </authorList>
    </citation>
    <scope>NUCLEOTIDE SEQUENCE [LARGE SCALE GENOMIC DNA]</scope>
    <source>
        <strain evidence="3">CCUG 43111</strain>
    </source>
</reference>
<evidence type="ECO:0000313" key="2">
    <source>
        <dbReference type="EMBL" id="MFC5480001.1"/>
    </source>
</evidence>
<accession>A0ABW0MTU4</accession>